<sequence length="44" mass="5050">MSNKSQPISIYLTSRFKKDLSKLAKRFRSIRQDLAPLIDQLQGG</sequence>
<gene>
    <name evidence="1" type="ORF">CWATWH0402_5297</name>
</gene>
<evidence type="ECO:0000313" key="1">
    <source>
        <dbReference type="EMBL" id="CCQ69263.1"/>
    </source>
</evidence>
<dbReference type="Proteomes" id="UP000018130">
    <property type="component" value="Unassembled WGS sequence"/>
</dbReference>
<protein>
    <submittedName>
        <fullName evidence="1">Uncharacterized protein</fullName>
    </submittedName>
</protein>
<dbReference type="AlphaFoldDB" id="T2JTX5"/>
<dbReference type="EMBL" id="CAQN01000939">
    <property type="protein sequence ID" value="CCQ69263.1"/>
    <property type="molecule type" value="Genomic_DNA"/>
</dbReference>
<reference evidence="1 2" key="2">
    <citation type="submission" date="2013-09" db="EMBL/GenBank/DDBJ databases">
        <title>Whole genome comparison of six Crocosphaera watsonii strains with differing phenotypes.</title>
        <authorList>
            <person name="Bench S.R."/>
            <person name="Heller P."/>
            <person name="Frank I."/>
            <person name="Arciniega M."/>
            <person name="Shilova I.N."/>
            <person name="Zehr J.P."/>
        </authorList>
    </citation>
    <scope>NUCLEOTIDE SEQUENCE [LARGE SCALE GENOMIC DNA]</scope>
    <source>
        <strain evidence="1 2">WH 0402</strain>
    </source>
</reference>
<name>T2JTX5_CROWT</name>
<evidence type="ECO:0000313" key="2">
    <source>
        <dbReference type="Proteomes" id="UP000018130"/>
    </source>
</evidence>
<proteinExistence type="predicted"/>
<accession>T2JTX5</accession>
<comment type="caution">
    <text evidence="1">The sequence shown here is derived from an EMBL/GenBank/DDBJ whole genome shotgun (WGS) entry which is preliminary data.</text>
</comment>
<organism evidence="1 2">
    <name type="scientific">Crocosphaera watsonii WH 0402</name>
    <dbReference type="NCBI Taxonomy" id="1284629"/>
    <lineage>
        <taxon>Bacteria</taxon>
        <taxon>Bacillati</taxon>
        <taxon>Cyanobacteriota</taxon>
        <taxon>Cyanophyceae</taxon>
        <taxon>Oscillatoriophycideae</taxon>
        <taxon>Chroococcales</taxon>
        <taxon>Aphanothecaceae</taxon>
        <taxon>Crocosphaera</taxon>
    </lineage>
</organism>
<dbReference type="RefSeq" id="WP_331456817.1">
    <property type="nucleotide sequence ID" value="NZ_CAQN01000939.1"/>
</dbReference>
<reference evidence="1 2" key="1">
    <citation type="submission" date="2013-01" db="EMBL/GenBank/DDBJ databases">
        <authorList>
            <person name="Bench S."/>
        </authorList>
    </citation>
    <scope>NUCLEOTIDE SEQUENCE [LARGE SCALE GENOMIC DNA]</scope>
    <source>
        <strain evidence="1 2">WH 0402</strain>
    </source>
</reference>